<dbReference type="PANTHER" id="PTHR43784:SF2">
    <property type="entry name" value="GDSL-LIKE LIPASE_ACYLHYDROLASE, PUTATIVE (AFU_ORTHOLOGUE AFUA_2G00820)-RELATED"/>
    <property type="match status" value="1"/>
</dbReference>
<dbReference type="RefSeq" id="WP_007686092.1">
    <property type="nucleotide sequence ID" value="NZ_CP013070.1"/>
</dbReference>
<feature type="signal peptide" evidence="1">
    <location>
        <begin position="1"/>
        <end position="22"/>
    </location>
</feature>
<dbReference type="Pfam" id="PF13472">
    <property type="entry name" value="Lipase_GDSL_2"/>
    <property type="match status" value="1"/>
</dbReference>
<protein>
    <submittedName>
        <fullName evidence="3">GDSL family lipase</fullName>
    </submittedName>
</protein>
<reference evidence="3 4" key="1">
    <citation type="journal article" date="2012" name="J. Bacteriol.">
        <title>Genome sequence of Sphingobium indicum B90A, a hexachlorocyclohexane-degrading bacterium.</title>
        <authorList>
            <person name="Anand S."/>
            <person name="Sangwan N."/>
            <person name="Lata P."/>
            <person name="Kaur J."/>
            <person name="Dua A."/>
            <person name="Singh A.K."/>
            <person name="Verma M."/>
            <person name="Kaur J."/>
            <person name="Khurana J.P."/>
            <person name="Khurana P."/>
            <person name="Mathur S."/>
            <person name="Lal R."/>
        </authorList>
    </citation>
    <scope>NUCLEOTIDE SEQUENCE [LARGE SCALE GENOMIC DNA]</scope>
    <source>
        <strain evidence="4">DSM 16412 / CCM 7286 / MTCC 6364 / B90A</strain>
    </source>
</reference>
<evidence type="ECO:0000313" key="3">
    <source>
        <dbReference type="EMBL" id="APL95113.1"/>
    </source>
</evidence>
<evidence type="ECO:0000256" key="1">
    <source>
        <dbReference type="SAM" id="SignalP"/>
    </source>
</evidence>
<dbReference type="PROSITE" id="PS51257">
    <property type="entry name" value="PROKAR_LIPOPROTEIN"/>
    <property type="match status" value="1"/>
</dbReference>
<evidence type="ECO:0000313" key="4">
    <source>
        <dbReference type="Proteomes" id="UP000004550"/>
    </source>
</evidence>
<dbReference type="KEGG" id="sinb:SIDU_11685"/>
<dbReference type="InterPro" id="IPR053140">
    <property type="entry name" value="GDSL_Rv0518-like"/>
</dbReference>
<feature type="domain" description="SGNH hydrolase-type esterase" evidence="2">
    <location>
        <begin position="203"/>
        <end position="400"/>
    </location>
</feature>
<feature type="chain" id="PRO_5009860169" evidence="1">
    <location>
        <begin position="23"/>
        <end position="411"/>
    </location>
</feature>
<keyword evidence="1" id="KW-0732">Signal</keyword>
<dbReference type="AlphaFoldDB" id="A0A1L5BQG6"/>
<sequence length="411" mass="44099">MRLTLAAFLLPLAACVATPAWAASCPGHWTAAWASAQMAPTGDNALAPGMLADSSLRQIVRPSIAGDRLRVRLSNLAGTAPLHIRGASIARALRAGSPAIDAKALIPLRFDGRGDVTIPAGAEYLSDPVALPVRAFDDLAISIAFDEEPSGQTSHPGSRATSWLLKGDHLTDPAMAGAQTVEHWFSLAGLEVERCAAAQLIVALGDSITDGRGSTTNGNDRWTDNLARRLQADPATRHLAIVNQGIGGNRLLNDGLGPNALARLDRDVLAQPGARFLILLEGINDIGTLTRETQVSDAEHARLVSRIIGAYRQIVMRARARGIKVIGGTILPFVGNDYYHPDARNEADRQAVNRWIREPGNFDGVIDFDRAMRDPARPDRLLPRYDVGDALHPSPEGYRAMAEAIPLDLFK</sequence>
<evidence type="ECO:0000259" key="2">
    <source>
        <dbReference type="Pfam" id="PF13472"/>
    </source>
</evidence>
<dbReference type="InterPro" id="IPR036514">
    <property type="entry name" value="SGNH_hydro_sf"/>
</dbReference>
<dbReference type="InterPro" id="IPR013830">
    <property type="entry name" value="SGNH_hydro"/>
</dbReference>
<dbReference type="GO" id="GO:0016788">
    <property type="term" value="F:hydrolase activity, acting on ester bonds"/>
    <property type="evidence" value="ECO:0007669"/>
    <property type="project" value="UniProtKB-ARBA"/>
</dbReference>
<gene>
    <name evidence="3" type="ORF">SIDU_11685</name>
</gene>
<dbReference type="Proteomes" id="UP000004550">
    <property type="component" value="Chromosome"/>
</dbReference>
<dbReference type="Gene3D" id="3.40.50.1110">
    <property type="entry name" value="SGNH hydrolase"/>
    <property type="match status" value="1"/>
</dbReference>
<dbReference type="SUPFAM" id="SSF52266">
    <property type="entry name" value="SGNH hydrolase"/>
    <property type="match status" value="1"/>
</dbReference>
<dbReference type="CDD" id="cd01830">
    <property type="entry name" value="XynE_like"/>
    <property type="match status" value="1"/>
</dbReference>
<proteinExistence type="predicted"/>
<organism evidence="3 4">
    <name type="scientific">Sphingobium indicum (strain DSM 16412 / CCM 7286 / MTCC 6364 / B90A)</name>
    <dbReference type="NCBI Taxonomy" id="861109"/>
    <lineage>
        <taxon>Bacteria</taxon>
        <taxon>Pseudomonadati</taxon>
        <taxon>Pseudomonadota</taxon>
        <taxon>Alphaproteobacteria</taxon>
        <taxon>Sphingomonadales</taxon>
        <taxon>Sphingomonadaceae</taxon>
        <taxon>Sphingobium</taxon>
    </lineage>
</organism>
<dbReference type="EMBL" id="CP013070">
    <property type="protein sequence ID" value="APL95113.1"/>
    <property type="molecule type" value="Genomic_DNA"/>
</dbReference>
<accession>A0A1L5BQG6</accession>
<name>A0A1L5BQG6_SPHIB</name>
<dbReference type="PANTHER" id="PTHR43784">
    <property type="entry name" value="GDSL-LIKE LIPASE/ACYLHYDROLASE, PUTATIVE (AFU_ORTHOLOGUE AFUA_2G00820)-RELATED"/>
    <property type="match status" value="1"/>
</dbReference>